<keyword evidence="3" id="KW-1185">Reference proteome</keyword>
<dbReference type="RefSeq" id="WP_346189995.1">
    <property type="nucleotide sequence ID" value="NZ_BAABRL010000015.1"/>
</dbReference>
<proteinExistence type="predicted"/>
<dbReference type="Pfam" id="PF12705">
    <property type="entry name" value="PDDEXK_1"/>
    <property type="match status" value="1"/>
</dbReference>
<evidence type="ECO:0000259" key="1">
    <source>
        <dbReference type="Pfam" id="PF12705"/>
    </source>
</evidence>
<dbReference type="Proteomes" id="UP001424741">
    <property type="component" value="Unassembled WGS sequence"/>
</dbReference>
<evidence type="ECO:0000313" key="3">
    <source>
        <dbReference type="Proteomes" id="UP001424741"/>
    </source>
</evidence>
<dbReference type="Gene3D" id="3.90.320.10">
    <property type="match status" value="1"/>
</dbReference>
<organism evidence="2 3">
    <name type="scientific">Rubritalea halochordaticola</name>
    <dbReference type="NCBI Taxonomy" id="714537"/>
    <lineage>
        <taxon>Bacteria</taxon>
        <taxon>Pseudomonadati</taxon>
        <taxon>Verrucomicrobiota</taxon>
        <taxon>Verrucomicrobiia</taxon>
        <taxon>Verrucomicrobiales</taxon>
        <taxon>Rubritaleaceae</taxon>
        <taxon>Rubritalea</taxon>
    </lineage>
</organism>
<reference evidence="2 3" key="1">
    <citation type="submission" date="2024-02" db="EMBL/GenBank/DDBJ databases">
        <title>Rubritalea halochordaticola NBRC 107102.</title>
        <authorList>
            <person name="Ichikawa N."/>
            <person name="Katano-Makiyama Y."/>
            <person name="Hidaka K."/>
        </authorList>
    </citation>
    <scope>NUCLEOTIDE SEQUENCE [LARGE SCALE GENOMIC DNA]</scope>
    <source>
        <strain evidence="2 3">NBRC 107102</strain>
    </source>
</reference>
<gene>
    <name evidence="2" type="ORF">Rhal01_03686</name>
</gene>
<comment type="caution">
    <text evidence="2">The sequence shown here is derived from an EMBL/GenBank/DDBJ whole genome shotgun (WGS) entry which is preliminary data.</text>
</comment>
<protein>
    <recommendedName>
        <fullName evidence="1">PD-(D/E)XK endonuclease-like domain-containing protein</fullName>
    </recommendedName>
</protein>
<sequence length="273" mass="30902">MSALSKPVEEHVPDVSHALEYLSASRLSCWQQCRRKHYFRYIARIPSGSTSALHLGKVVHAVLQRFNHWRWSKEKHQFEELRLVLDEAWDRELQEKPVDWKDDKTALDTREKAWALIDAYVSSGLINEDDSIAGIEVRLDAELEGLPPLMGILDLVHGDRRIVDYKTAAKSPSGGCAELVHSTQLGVYAILYRHCTGEKECGLELHHLVKTKVPKVHVTRMEPVSDEDITNTIELMHRHVEAVKSGDYTCSPSFMCAGCEYLAECKAWRGAAA</sequence>
<feature type="domain" description="PD-(D/E)XK endonuclease-like" evidence="1">
    <location>
        <begin position="22"/>
        <end position="265"/>
    </location>
</feature>
<accession>A0ABP9V4E6</accession>
<dbReference type="InterPro" id="IPR011604">
    <property type="entry name" value="PDDEXK-like_dom_sf"/>
</dbReference>
<dbReference type="EMBL" id="BAABRL010000015">
    <property type="protein sequence ID" value="GAA5497490.1"/>
    <property type="molecule type" value="Genomic_DNA"/>
</dbReference>
<dbReference type="InterPro" id="IPR038726">
    <property type="entry name" value="PDDEXK_AddAB-type"/>
</dbReference>
<name>A0ABP9V4E6_9BACT</name>
<evidence type="ECO:0000313" key="2">
    <source>
        <dbReference type="EMBL" id="GAA5497490.1"/>
    </source>
</evidence>